<evidence type="ECO:0000313" key="1">
    <source>
        <dbReference type="EMBL" id="KAI4381090.1"/>
    </source>
</evidence>
<name>A0ACB9RPV1_9MYRT</name>
<organism evidence="1 2">
    <name type="scientific">Melastoma candidum</name>
    <dbReference type="NCBI Taxonomy" id="119954"/>
    <lineage>
        <taxon>Eukaryota</taxon>
        <taxon>Viridiplantae</taxon>
        <taxon>Streptophyta</taxon>
        <taxon>Embryophyta</taxon>
        <taxon>Tracheophyta</taxon>
        <taxon>Spermatophyta</taxon>
        <taxon>Magnoliopsida</taxon>
        <taxon>eudicotyledons</taxon>
        <taxon>Gunneridae</taxon>
        <taxon>Pentapetalae</taxon>
        <taxon>rosids</taxon>
        <taxon>malvids</taxon>
        <taxon>Myrtales</taxon>
        <taxon>Melastomataceae</taxon>
        <taxon>Melastomatoideae</taxon>
        <taxon>Melastomateae</taxon>
        <taxon>Melastoma</taxon>
    </lineage>
</organism>
<sequence length="179" mass="19987">MMSIRGIPCLPSPGLSYCCLVPSLHRHQTPQEIFFLHRSARPPPLPPILQHPRVGPTFSNNPVYESTDFIPVRKPLRFSLLLGFLPGNISDRVRGAVPHNPDPTSQASPSSSIFAFKRKKQSRASSSTTASSASAFRRKHATDVSNRGMSLAGASDHEEDRKVDGRNKMDRWVTRWMTR</sequence>
<evidence type="ECO:0000313" key="2">
    <source>
        <dbReference type="Proteomes" id="UP001057402"/>
    </source>
</evidence>
<keyword evidence="2" id="KW-1185">Reference proteome</keyword>
<comment type="caution">
    <text evidence="1">The sequence shown here is derived from an EMBL/GenBank/DDBJ whole genome shotgun (WGS) entry which is preliminary data.</text>
</comment>
<dbReference type="Proteomes" id="UP001057402">
    <property type="component" value="Chromosome 3"/>
</dbReference>
<gene>
    <name evidence="1" type="ORF">MLD38_007200</name>
</gene>
<reference evidence="2" key="1">
    <citation type="journal article" date="2023" name="Front. Plant Sci.">
        <title>Chromosomal-level genome assembly of Melastoma candidum provides insights into trichome evolution.</title>
        <authorList>
            <person name="Zhong Y."/>
            <person name="Wu W."/>
            <person name="Sun C."/>
            <person name="Zou P."/>
            <person name="Liu Y."/>
            <person name="Dai S."/>
            <person name="Zhou R."/>
        </authorList>
    </citation>
    <scope>NUCLEOTIDE SEQUENCE [LARGE SCALE GENOMIC DNA]</scope>
</reference>
<accession>A0ACB9RPV1</accession>
<proteinExistence type="predicted"/>
<dbReference type="EMBL" id="CM042882">
    <property type="protein sequence ID" value="KAI4381090.1"/>
    <property type="molecule type" value="Genomic_DNA"/>
</dbReference>
<protein>
    <submittedName>
        <fullName evidence="1">Uncharacterized protein</fullName>
    </submittedName>
</protein>